<evidence type="ECO:0008006" key="3">
    <source>
        <dbReference type="Google" id="ProtNLM"/>
    </source>
</evidence>
<proteinExistence type="predicted"/>
<dbReference type="InterPro" id="IPR011333">
    <property type="entry name" value="SKP1/BTB/POZ_sf"/>
</dbReference>
<dbReference type="RefSeq" id="XP_018000460.1">
    <property type="nucleotide sequence ID" value="XM_018148042.1"/>
</dbReference>
<dbReference type="GeneID" id="28739922"/>
<dbReference type="Proteomes" id="UP000038010">
    <property type="component" value="Unassembled WGS sequence"/>
</dbReference>
<evidence type="ECO:0000313" key="2">
    <source>
        <dbReference type="Proteomes" id="UP000038010"/>
    </source>
</evidence>
<dbReference type="Gene3D" id="3.30.710.10">
    <property type="entry name" value="Potassium Channel Kv1.1, Chain A"/>
    <property type="match status" value="1"/>
</dbReference>
<organism evidence="1 2">
    <name type="scientific">Cyphellophora attinorum</name>
    <dbReference type="NCBI Taxonomy" id="1664694"/>
    <lineage>
        <taxon>Eukaryota</taxon>
        <taxon>Fungi</taxon>
        <taxon>Dikarya</taxon>
        <taxon>Ascomycota</taxon>
        <taxon>Pezizomycotina</taxon>
        <taxon>Eurotiomycetes</taxon>
        <taxon>Chaetothyriomycetidae</taxon>
        <taxon>Chaetothyriales</taxon>
        <taxon>Cyphellophoraceae</taxon>
        <taxon>Cyphellophora</taxon>
    </lineage>
</organism>
<keyword evidence="2" id="KW-1185">Reference proteome</keyword>
<name>A0A0N1H4X5_9EURO</name>
<accession>A0A0N1H4X5</accession>
<dbReference type="EMBL" id="LFJN01000012">
    <property type="protein sequence ID" value="KPI40497.1"/>
    <property type="molecule type" value="Genomic_DNA"/>
</dbReference>
<sequence>MSPRTTNESVPMDWNDIVTVVVGEGPDERKFTAHASALKRIDFFKACLNANIREANDLVIRLPEDDGDVFIAQFRDEIIKRTAVYALARKLCAEKASNDAFDILHEHFLSWFYNADQLCMVFETLDSSDPLWQFFTRMTAMHVKEEGLNKFVTSDETYLLLSDRADYLKFLVEAMAEDLKPKTRVLRDVCAWHTHITTTVCKSTSAN</sequence>
<reference evidence="1 2" key="1">
    <citation type="submission" date="2015-06" db="EMBL/GenBank/DDBJ databases">
        <title>Draft genome of the ant-associated black yeast Phialophora attae CBS 131958.</title>
        <authorList>
            <person name="Moreno L.F."/>
            <person name="Stielow B.J."/>
            <person name="de Hoog S."/>
            <person name="Vicente V.A."/>
            <person name="Weiss V.A."/>
            <person name="de Vries M."/>
            <person name="Cruz L.M."/>
            <person name="Souza E.M."/>
        </authorList>
    </citation>
    <scope>NUCLEOTIDE SEQUENCE [LARGE SCALE GENOMIC DNA]</scope>
    <source>
        <strain evidence="1 2">CBS 131958</strain>
    </source>
</reference>
<protein>
    <recommendedName>
        <fullName evidence="3">BTB domain-containing protein</fullName>
    </recommendedName>
</protein>
<dbReference type="VEuPathDB" id="FungiDB:AB675_7657"/>
<comment type="caution">
    <text evidence="1">The sequence shown here is derived from an EMBL/GenBank/DDBJ whole genome shotgun (WGS) entry which is preliminary data.</text>
</comment>
<evidence type="ECO:0000313" key="1">
    <source>
        <dbReference type="EMBL" id="KPI40497.1"/>
    </source>
</evidence>
<dbReference type="AlphaFoldDB" id="A0A0N1H4X5"/>
<gene>
    <name evidence="1" type="ORF">AB675_7657</name>
</gene>
<dbReference type="OrthoDB" id="1022638at2759"/>